<feature type="compositionally biased region" description="Low complexity" evidence="1">
    <location>
        <begin position="48"/>
        <end position="72"/>
    </location>
</feature>
<dbReference type="RefSeq" id="XP_044957997.1">
    <property type="nucleotide sequence ID" value="XM_045102062.1"/>
</dbReference>
<dbReference type="AlphaFoldDB" id="F2CZ47"/>
<feature type="region of interest" description="Disordered" evidence="1">
    <location>
        <begin position="35"/>
        <end position="78"/>
    </location>
</feature>
<name>F2CZ47_HORVV</name>
<proteinExistence type="evidence at transcript level"/>
<dbReference type="EMBL" id="AK356903">
    <property type="protein sequence ID" value="BAJ88118.1"/>
    <property type="molecule type" value="mRNA"/>
</dbReference>
<feature type="chain" id="PRO_5003276908" evidence="2">
    <location>
        <begin position="31"/>
        <end position="78"/>
    </location>
</feature>
<reference evidence="3" key="1">
    <citation type="journal article" date="2011" name="Plant Physiol.">
        <title>Comprehensive sequence analysis of 24,783 barley full-length cDNAs derived from 12 clone libraries.</title>
        <authorList>
            <person name="Matsumoto T."/>
            <person name="Tanaka T."/>
            <person name="Sakai H."/>
            <person name="Amano N."/>
            <person name="Kanamori H."/>
            <person name="Kurita K."/>
            <person name="Kikuta A."/>
            <person name="Kamiya K."/>
            <person name="Yamamoto M."/>
            <person name="Ikawa H."/>
            <person name="Fujii N."/>
            <person name="Hori K."/>
            <person name="Itoh T."/>
            <person name="Sato K."/>
        </authorList>
    </citation>
    <scope>NUCLEOTIDE SEQUENCE</scope>
    <source>
        <tissue evidence="3">Shoot</tissue>
    </source>
</reference>
<accession>F2CZ47</accession>
<dbReference type="OrthoDB" id="650419at2759"/>
<feature type="signal peptide" evidence="2">
    <location>
        <begin position="1"/>
        <end position="30"/>
    </location>
</feature>
<dbReference type="KEGG" id="hvg:123409075"/>
<keyword evidence="2" id="KW-0732">Signal</keyword>
<sequence>MAFFARAARFMVIALFVISAVIMSSSVCHGAGSISGGSLNPNRPACMGGRPCPRPTGRYPGRPSRGSPSPYNGGIGRP</sequence>
<evidence type="ECO:0000313" key="3">
    <source>
        <dbReference type="EMBL" id="BAJ88118.1"/>
    </source>
</evidence>
<organism evidence="3">
    <name type="scientific">Hordeum vulgare subsp. vulgare</name>
    <name type="common">Domesticated barley</name>
    <dbReference type="NCBI Taxonomy" id="112509"/>
    <lineage>
        <taxon>Eukaryota</taxon>
        <taxon>Viridiplantae</taxon>
        <taxon>Streptophyta</taxon>
        <taxon>Embryophyta</taxon>
        <taxon>Tracheophyta</taxon>
        <taxon>Spermatophyta</taxon>
        <taxon>Magnoliopsida</taxon>
        <taxon>Liliopsida</taxon>
        <taxon>Poales</taxon>
        <taxon>Poaceae</taxon>
        <taxon>BOP clade</taxon>
        <taxon>Pooideae</taxon>
        <taxon>Triticodae</taxon>
        <taxon>Triticeae</taxon>
        <taxon>Hordeinae</taxon>
        <taxon>Hordeum</taxon>
    </lineage>
</organism>
<dbReference type="GeneID" id="123409075"/>
<evidence type="ECO:0000256" key="2">
    <source>
        <dbReference type="SAM" id="SignalP"/>
    </source>
</evidence>
<protein>
    <submittedName>
        <fullName evidence="3">Predicted protein</fullName>
    </submittedName>
</protein>
<evidence type="ECO:0000256" key="1">
    <source>
        <dbReference type="SAM" id="MobiDB-lite"/>
    </source>
</evidence>